<dbReference type="HOGENOM" id="CLU_050006_2_1_11"/>
<evidence type="ECO:0000259" key="1">
    <source>
        <dbReference type="Pfam" id="PF01261"/>
    </source>
</evidence>
<keyword evidence="3" id="KW-1185">Reference proteome</keyword>
<proteinExistence type="predicted"/>
<gene>
    <name evidence="2" type="ORF">M878_25085</name>
</gene>
<dbReference type="Proteomes" id="UP000017984">
    <property type="component" value="Chromosome"/>
</dbReference>
<dbReference type="PANTHER" id="PTHR12110">
    <property type="entry name" value="HYDROXYPYRUVATE ISOMERASE"/>
    <property type="match status" value="1"/>
</dbReference>
<dbReference type="InterPro" id="IPR036237">
    <property type="entry name" value="Xyl_isomerase-like_sf"/>
</dbReference>
<comment type="caution">
    <text evidence="2">The sequence shown here is derived from an EMBL/GenBank/DDBJ whole genome shotgun (WGS) entry which is preliminary data.</text>
</comment>
<dbReference type="STRING" id="1352936.M878_25085"/>
<dbReference type="Pfam" id="PF01261">
    <property type="entry name" value="AP_endonuc_2"/>
    <property type="match status" value="1"/>
</dbReference>
<dbReference type="EMBL" id="AWQX01000214">
    <property type="protein sequence ID" value="EST27276.1"/>
    <property type="molecule type" value="Genomic_DNA"/>
</dbReference>
<reference evidence="2 3" key="1">
    <citation type="journal article" date="2014" name="Genome Announc.">
        <title>Draft Genome Sequence of Streptomyces roseochromogenes subsp. oscitans DS 12.976, Producer of the Aminocoumarin Antibiotic Clorobiocin.</title>
        <authorList>
            <person name="Ruckert C."/>
            <person name="Kalinowski J."/>
            <person name="Heide L."/>
            <person name="Apel A.K."/>
        </authorList>
    </citation>
    <scope>NUCLEOTIDE SEQUENCE [LARGE SCALE GENOMIC DNA]</scope>
    <source>
        <strain evidence="2 3">DS 12.976</strain>
    </source>
</reference>
<dbReference type="InterPro" id="IPR013022">
    <property type="entry name" value="Xyl_isomerase-like_TIM-brl"/>
</dbReference>
<dbReference type="Gene3D" id="3.20.20.150">
    <property type="entry name" value="Divalent-metal-dependent TIM barrel enzymes"/>
    <property type="match status" value="1"/>
</dbReference>
<accession>V6K799</accession>
<name>V6K799_STRRC</name>
<dbReference type="PANTHER" id="PTHR12110:SF41">
    <property type="entry name" value="INOSOSE DEHYDRATASE"/>
    <property type="match status" value="1"/>
</dbReference>
<dbReference type="InterPro" id="IPR050312">
    <property type="entry name" value="IolE/XylAMocC-like"/>
</dbReference>
<sequence>MRLAIINDEIDQSLDRAIGLATHLGYTGLEVRSVWNRPPHLLDDGQLRRIRETLASAGLEVAGFCPPALKCALPRTSQDAARVRAELEDAIRRARLLGSPTVRIFSFFRDGDPDPSAAATVARDVLAGLDWHGVEPLVESGTRTNTPTMRHLMDFLDQVGDDRLGALWDPGNSVFSGWDPQPFPADYTLGRERIKHVHVKDPAGRSGYVRMGDGDLPWREILTALSDDGYAGWLSLETHWRIGRVLTAGQRDEPWGDTFSEGGSEASATCMRLLSALLDDVRQSVGARA</sequence>
<dbReference type="PATRIC" id="fig|1352936.5.peg.5228"/>
<protein>
    <recommendedName>
        <fullName evidence="1">Xylose isomerase-like TIM barrel domain-containing protein</fullName>
    </recommendedName>
</protein>
<organism evidence="2 3">
    <name type="scientific">Streptomyces roseochromogenus subsp. oscitans DS 12.976</name>
    <dbReference type="NCBI Taxonomy" id="1352936"/>
    <lineage>
        <taxon>Bacteria</taxon>
        <taxon>Bacillati</taxon>
        <taxon>Actinomycetota</taxon>
        <taxon>Actinomycetes</taxon>
        <taxon>Kitasatosporales</taxon>
        <taxon>Streptomycetaceae</taxon>
        <taxon>Streptomyces</taxon>
    </lineage>
</organism>
<dbReference type="OrthoDB" id="9779184at2"/>
<dbReference type="SUPFAM" id="SSF51658">
    <property type="entry name" value="Xylose isomerase-like"/>
    <property type="match status" value="1"/>
</dbReference>
<dbReference type="AlphaFoldDB" id="V6K799"/>
<evidence type="ECO:0000313" key="2">
    <source>
        <dbReference type="EMBL" id="EST27276.1"/>
    </source>
</evidence>
<dbReference type="RefSeq" id="WP_023549580.1">
    <property type="nucleotide sequence ID" value="NZ_CM002285.1"/>
</dbReference>
<feature type="domain" description="Xylose isomerase-like TIM barrel" evidence="1">
    <location>
        <begin position="20"/>
        <end position="250"/>
    </location>
</feature>
<evidence type="ECO:0000313" key="3">
    <source>
        <dbReference type="Proteomes" id="UP000017984"/>
    </source>
</evidence>